<keyword evidence="1" id="KW-0808">Transferase</keyword>
<dbReference type="PANTHER" id="PTHR41244:SF1">
    <property type="entry name" value="GLYCOSYLTRANSFERASE"/>
    <property type="match status" value="1"/>
</dbReference>
<dbReference type="STRING" id="568872.GA0070624_3283"/>
<dbReference type="PANTHER" id="PTHR41244">
    <property type="entry name" value="RHAMNAN SYNTHESIS F"/>
    <property type="match status" value="1"/>
</dbReference>
<dbReference type="Pfam" id="PF14307">
    <property type="entry name" value="Glyco_tran_WbsX"/>
    <property type="match status" value="1"/>
</dbReference>
<sequence>MRQDITGDQAAHHGGTPMSRKRFLQLTGAATTAAFAGGSGLLQPDAALAANPQARPDVAAFYFPQWHVDPLNEYWFGRGWSEWELVKRAQPRYPGHQQPKVPAWGMQDEAQPAVMAKKIDAAADHGVDAFMFDWYWYTTGTGSWGPYLHRCLEEGFLRAPNVSRIKFALMWANHDWNNLFPVHRANPVNTLKVGNTTLFGAQVPASFDALTTYVVEKYMTHPSYWRVGGGAYFSIYQIEKFLDGFGRDVGAARAALDAFRVKARAAGVGELHLNCMTVDCEPFVPDSHPRSMANRNKLVDQLGMDSHTTYVWIHHSPFTRFPETAYSEMRAHAATVWDTLTRGLERPYFPNVTMGWDSSPRTVQSDVWENLGYPWTPVLGGNTPQEFETALRLARDFAVANASPPIVTVNAWNEWTEGSYLEPDEQHGNGHLNAVRRVFGVRKGA</sequence>
<reference evidence="2" key="1">
    <citation type="submission" date="2016-06" db="EMBL/GenBank/DDBJ databases">
        <authorList>
            <person name="Varghese N."/>
            <person name="Submissions Spin"/>
        </authorList>
    </citation>
    <scope>NUCLEOTIDE SEQUENCE [LARGE SCALE GENOMIC DNA]</scope>
    <source>
        <strain evidence="2">DSM 45431</strain>
    </source>
</reference>
<keyword evidence="2" id="KW-1185">Reference proteome</keyword>
<dbReference type="InterPro" id="IPR032719">
    <property type="entry name" value="WbsX"/>
</dbReference>
<dbReference type="Gene3D" id="3.20.20.80">
    <property type="entry name" value="Glycosidases"/>
    <property type="match status" value="1"/>
</dbReference>
<dbReference type="PROSITE" id="PS51318">
    <property type="entry name" value="TAT"/>
    <property type="match status" value="1"/>
</dbReference>
<dbReference type="InterPro" id="IPR006311">
    <property type="entry name" value="TAT_signal"/>
</dbReference>
<proteinExistence type="predicted"/>
<organism evidence="1 2">
    <name type="scientific">Micromonospora rhizosphaerae</name>
    <dbReference type="NCBI Taxonomy" id="568872"/>
    <lineage>
        <taxon>Bacteria</taxon>
        <taxon>Bacillati</taxon>
        <taxon>Actinomycetota</taxon>
        <taxon>Actinomycetes</taxon>
        <taxon>Micromonosporales</taxon>
        <taxon>Micromonosporaceae</taxon>
        <taxon>Micromonospora</taxon>
    </lineage>
</organism>
<dbReference type="EMBL" id="FMHV01000002">
    <property type="protein sequence ID" value="SCL26323.1"/>
    <property type="molecule type" value="Genomic_DNA"/>
</dbReference>
<dbReference type="GO" id="GO:0016740">
    <property type="term" value="F:transferase activity"/>
    <property type="evidence" value="ECO:0007669"/>
    <property type="project" value="UniProtKB-KW"/>
</dbReference>
<dbReference type="AlphaFoldDB" id="A0A1C6SA39"/>
<dbReference type="Proteomes" id="UP000199413">
    <property type="component" value="Unassembled WGS sequence"/>
</dbReference>
<accession>A0A1C6SA39</accession>
<protein>
    <submittedName>
        <fullName evidence="1">Glycosyltransferase WbsX</fullName>
    </submittedName>
</protein>
<evidence type="ECO:0000313" key="1">
    <source>
        <dbReference type="EMBL" id="SCL26323.1"/>
    </source>
</evidence>
<evidence type="ECO:0000313" key="2">
    <source>
        <dbReference type="Proteomes" id="UP000199413"/>
    </source>
</evidence>
<gene>
    <name evidence="1" type="ORF">GA0070624_3283</name>
</gene>
<name>A0A1C6SA39_9ACTN</name>
<dbReference type="RefSeq" id="WP_176731720.1">
    <property type="nucleotide sequence ID" value="NZ_FMHV01000002.1"/>
</dbReference>